<reference evidence="8" key="1">
    <citation type="submission" date="2024-06" db="EMBL/GenBank/DDBJ databases">
        <title>Mesorhizobium karijinii sp. nov., a symbiont of the iconic Swainsona formosa from arid Australia.</title>
        <authorList>
            <person name="Hill Y.J."/>
            <person name="Watkin E.L.J."/>
            <person name="O'Hara G.W."/>
            <person name="Terpolilli J."/>
            <person name="Tye M.L."/>
            <person name="Kohlmeier M.G."/>
        </authorList>
    </citation>
    <scope>NUCLEOTIDE SEQUENCE</scope>
    <source>
        <strain evidence="8">WSM2240</strain>
    </source>
</reference>
<proteinExistence type="inferred from homology"/>
<name>A0AAU8CVL4_9HYPH</name>
<keyword evidence="1 6" id="KW-1277">Toxin-antitoxin system</keyword>
<dbReference type="PANTHER" id="PTHR35901">
    <property type="entry name" value="RIBONUCLEASE VAPC3"/>
    <property type="match status" value="1"/>
</dbReference>
<dbReference type="AlphaFoldDB" id="A0AAU8CVL4"/>
<dbReference type="InterPro" id="IPR044153">
    <property type="entry name" value="PIN_Pae0151-like"/>
</dbReference>
<comment type="similarity">
    <text evidence="6">Belongs to the PINc/VapC protein family.</text>
</comment>
<keyword evidence="4 6" id="KW-0378">Hydrolase</keyword>
<feature type="binding site" evidence="6">
    <location>
        <position position="4"/>
    </location>
    <ligand>
        <name>Mg(2+)</name>
        <dbReference type="ChEBI" id="CHEBI:18420"/>
    </ligand>
</feature>
<dbReference type="GO" id="GO:0000287">
    <property type="term" value="F:magnesium ion binding"/>
    <property type="evidence" value="ECO:0007669"/>
    <property type="project" value="UniProtKB-UniRule"/>
</dbReference>
<dbReference type="InterPro" id="IPR029060">
    <property type="entry name" value="PIN-like_dom_sf"/>
</dbReference>
<dbReference type="InterPro" id="IPR002716">
    <property type="entry name" value="PIN_dom"/>
</dbReference>
<dbReference type="SUPFAM" id="SSF88723">
    <property type="entry name" value="PIN domain-like"/>
    <property type="match status" value="1"/>
</dbReference>
<dbReference type="InterPro" id="IPR051619">
    <property type="entry name" value="TypeII_TA_RNase_PINc/VapC"/>
</dbReference>
<evidence type="ECO:0000256" key="1">
    <source>
        <dbReference type="ARBA" id="ARBA00022649"/>
    </source>
</evidence>
<evidence type="ECO:0000256" key="5">
    <source>
        <dbReference type="ARBA" id="ARBA00022842"/>
    </source>
</evidence>
<comment type="cofactor">
    <cofactor evidence="6">
        <name>Mg(2+)</name>
        <dbReference type="ChEBI" id="CHEBI:18420"/>
    </cofactor>
</comment>
<keyword evidence="3 6" id="KW-0479">Metal-binding</keyword>
<dbReference type="PANTHER" id="PTHR35901:SF1">
    <property type="entry name" value="EXONUCLEASE VAPC9"/>
    <property type="match status" value="1"/>
</dbReference>
<dbReference type="EC" id="3.1.-.-" evidence="6"/>
<gene>
    <name evidence="6" type="primary">vapC</name>
    <name evidence="8" type="ORF">ABVK50_10570</name>
</gene>
<organism evidence="8">
    <name type="scientific">Mesorhizobium sp. WSM2240</name>
    <dbReference type="NCBI Taxonomy" id="3228851"/>
    <lineage>
        <taxon>Bacteria</taxon>
        <taxon>Pseudomonadati</taxon>
        <taxon>Pseudomonadota</taxon>
        <taxon>Alphaproteobacteria</taxon>
        <taxon>Hyphomicrobiales</taxon>
        <taxon>Phyllobacteriaceae</taxon>
        <taxon>Mesorhizobium</taxon>
    </lineage>
</organism>
<dbReference type="GO" id="GO:0004540">
    <property type="term" value="F:RNA nuclease activity"/>
    <property type="evidence" value="ECO:0007669"/>
    <property type="project" value="InterPro"/>
</dbReference>
<dbReference type="Pfam" id="PF01850">
    <property type="entry name" value="PIN"/>
    <property type="match status" value="1"/>
</dbReference>
<feature type="binding site" evidence="6">
    <location>
        <position position="94"/>
    </location>
    <ligand>
        <name>Mg(2+)</name>
        <dbReference type="ChEBI" id="CHEBI:18420"/>
    </ligand>
</feature>
<feature type="domain" description="PIN" evidence="7">
    <location>
        <begin position="1"/>
        <end position="119"/>
    </location>
</feature>
<evidence type="ECO:0000256" key="4">
    <source>
        <dbReference type="ARBA" id="ARBA00022801"/>
    </source>
</evidence>
<keyword evidence="6" id="KW-0800">Toxin</keyword>
<evidence type="ECO:0000256" key="3">
    <source>
        <dbReference type="ARBA" id="ARBA00022723"/>
    </source>
</evidence>
<sequence length="133" mass="14684">MIIDASVAVSWLIETPFSTNSRKLQPPARRGPALLLVETANVLLKYHRFAKISLEEIEAALRQLRVVVPDLTEDRALLPMAFGIAARSSHKIYDCLYLALALERGEPLATADKRLAALAQKLNIDTQLIGPEP</sequence>
<dbReference type="CDD" id="cd09873">
    <property type="entry name" value="PIN_Pae0151-like"/>
    <property type="match status" value="1"/>
</dbReference>
<evidence type="ECO:0000259" key="7">
    <source>
        <dbReference type="Pfam" id="PF01850"/>
    </source>
</evidence>
<dbReference type="InterPro" id="IPR022907">
    <property type="entry name" value="VapC_family"/>
</dbReference>
<accession>A0AAU8CVL4</accession>
<dbReference type="GO" id="GO:0090729">
    <property type="term" value="F:toxin activity"/>
    <property type="evidence" value="ECO:0007669"/>
    <property type="project" value="UniProtKB-KW"/>
</dbReference>
<dbReference type="EMBL" id="CP159253">
    <property type="protein sequence ID" value="XCG50883.1"/>
    <property type="molecule type" value="Genomic_DNA"/>
</dbReference>
<evidence type="ECO:0000256" key="2">
    <source>
        <dbReference type="ARBA" id="ARBA00022722"/>
    </source>
</evidence>
<dbReference type="RefSeq" id="WP_353641605.1">
    <property type="nucleotide sequence ID" value="NZ_CP159253.1"/>
</dbReference>
<evidence type="ECO:0000256" key="6">
    <source>
        <dbReference type="HAMAP-Rule" id="MF_00265"/>
    </source>
</evidence>
<dbReference type="Gene3D" id="3.40.50.1010">
    <property type="entry name" value="5'-nuclease"/>
    <property type="match status" value="1"/>
</dbReference>
<protein>
    <recommendedName>
        <fullName evidence="6">Ribonuclease VapC</fullName>
        <shortName evidence="6">RNase VapC</shortName>
        <ecNumber evidence="6">3.1.-.-</ecNumber>
    </recommendedName>
    <alternativeName>
        <fullName evidence="6">Toxin VapC</fullName>
    </alternativeName>
</protein>
<comment type="function">
    <text evidence="6">Toxic component of a toxin-antitoxin (TA) system. An RNase.</text>
</comment>
<keyword evidence="5 6" id="KW-0460">Magnesium</keyword>
<dbReference type="HAMAP" id="MF_00265">
    <property type="entry name" value="VapC_Nob1"/>
    <property type="match status" value="1"/>
</dbReference>
<keyword evidence="2 6" id="KW-0540">Nuclease</keyword>
<evidence type="ECO:0000313" key="8">
    <source>
        <dbReference type="EMBL" id="XCG50883.1"/>
    </source>
</evidence>
<dbReference type="GO" id="GO:0016787">
    <property type="term" value="F:hydrolase activity"/>
    <property type="evidence" value="ECO:0007669"/>
    <property type="project" value="UniProtKB-KW"/>
</dbReference>